<gene>
    <name evidence="2" type="ORF">AXG93_3384s1370</name>
</gene>
<feature type="signal peptide" evidence="1">
    <location>
        <begin position="1"/>
        <end position="35"/>
    </location>
</feature>
<dbReference type="InterPro" id="IPR040376">
    <property type="entry name" value="At4g28100-like"/>
</dbReference>
<evidence type="ECO:0000256" key="1">
    <source>
        <dbReference type="SAM" id="SignalP"/>
    </source>
</evidence>
<keyword evidence="3" id="KW-1185">Reference proteome</keyword>
<reference evidence="2" key="1">
    <citation type="submission" date="2016-03" db="EMBL/GenBank/DDBJ databases">
        <title>Mechanisms controlling the formation of the plant cell surface in tip-growing cells are functionally conserved among land plants.</title>
        <authorList>
            <person name="Honkanen S."/>
            <person name="Jones V.A."/>
            <person name="Morieri G."/>
            <person name="Champion C."/>
            <person name="Hetherington A.J."/>
            <person name="Kelly S."/>
            <person name="Saint-Marcoux D."/>
            <person name="Proust H."/>
            <person name="Prescott H."/>
            <person name="Dolan L."/>
        </authorList>
    </citation>
    <scope>NUCLEOTIDE SEQUENCE [LARGE SCALE GENOMIC DNA]</scope>
    <source>
        <tissue evidence="2">Whole gametophyte</tissue>
    </source>
</reference>
<dbReference type="PANTHER" id="PTHR34056">
    <property type="entry name" value="GPI-ANCHORED PROTEIN"/>
    <property type="match status" value="1"/>
</dbReference>
<protein>
    <submittedName>
        <fullName evidence="2">Uncharacterized protein</fullName>
    </submittedName>
</protein>
<dbReference type="Proteomes" id="UP000077202">
    <property type="component" value="Unassembled WGS sequence"/>
</dbReference>
<proteinExistence type="predicted"/>
<keyword evidence="1" id="KW-0732">Signal</keyword>
<comment type="caution">
    <text evidence="2">The sequence shown here is derived from an EMBL/GenBank/DDBJ whole genome shotgun (WGS) entry which is preliminary data.</text>
</comment>
<evidence type="ECO:0000313" key="3">
    <source>
        <dbReference type="Proteomes" id="UP000077202"/>
    </source>
</evidence>
<evidence type="ECO:0000313" key="2">
    <source>
        <dbReference type="EMBL" id="OAE31663.1"/>
    </source>
</evidence>
<sequence length="305" mass="32468">MASSIESGRGLAAHSSRLLMVCWLCCVAILHSAQALETRIDALQAVWCALDLGEVSFGGVKEACHGAMPEKKRCCPVLAAWVYAADARLALSPPANSGRNNSATSADVTSNCISSLESALQAKGALFDTGNSSCDPVVCYCGIHLTEINDNSCPFNDFRSGVESRSPSIVRSSLEDSCRVSTYEGCTACVDTLENSETASQFTTNPSLNATEEYCKLMGLMWLLYTNRTAYIPTVSSVLRAIMYSNDTHEVPQCSPNSENMPLATTGIRFIAAASQGASHGVRTLVQFILVPGTLILMALIGQVS</sequence>
<accession>A0A176WGB9</accession>
<organism evidence="2 3">
    <name type="scientific">Marchantia polymorpha subsp. ruderalis</name>
    <dbReference type="NCBI Taxonomy" id="1480154"/>
    <lineage>
        <taxon>Eukaryota</taxon>
        <taxon>Viridiplantae</taxon>
        <taxon>Streptophyta</taxon>
        <taxon>Embryophyta</taxon>
        <taxon>Marchantiophyta</taxon>
        <taxon>Marchantiopsida</taxon>
        <taxon>Marchantiidae</taxon>
        <taxon>Marchantiales</taxon>
        <taxon>Marchantiaceae</taxon>
        <taxon>Marchantia</taxon>
    </lineage>
</organism>
<feature type="chain" id="PRO_5008052472" evidence="1">
    <location>
        <begin position="36"/>
        <end position="305"/>
    </location>
</feature>
<dbReference type="EMBL" id="LVLJ01000986">
    <property type="protein sequence ID" value="OAE31663.1"/>
    <property type="molecule type" value="Genomic_DNA"/>
</dbReference>
<dbReference type="AlphaFoldDB" id="A0A176WGB9"/>
<dbReference type="PANTHER" id="PTHR34056:SF3">
    <property type="entry name" value="OS07G0557700 PROTEIN"/>
    <property type="match status" value="1"/>
</dbReference>
<name>A0A176WGB9_MARPO</name>